<comment type="catalytic activity">
    <reaction evidence="2">
        <text>alpha-D-galactose = beta-D-galactose</text>
        <dbReference type="Rhea" id="RHEA:28675"/>
        <dbReference type="ChEBI" id="CHEBI:27667"/>
        <dbReference type="ChEBI" id="CHEBI:28061"/>
        <dbReference type="EC" id="5.1.3.3"/>
    </reaction>
    <physiologicalReaction direction="right-to-left" evidence="2">
        <dbReference type="Rhea" id="RHEA:28677"/>
    </physiologicalReaction>
</comment>
<evidence type="ECO:0000256" key="16">
    <source>
        <dbReference type="PIRSR" id="PIRSR005096-3"/>
    </source>
</evidence>
<dbReference type="PANTHER" id="PTHR10091:SF0">
    <property type="entry name" value="GALACTOSE MUTAROTASE"/>
    <property type="match status" value="1"/>
</dbReference>
<dbReference type="NCBIfam" id="NF008277">
    <property type="entry name" value="PRK11055.1"/>
    <property type="match status" value="1"/>
</dbReference>
<evidence type="ECO:0000256" key="1">
    <source>
        <dbReference type="ARBA" id="ARBA00001614"/>
    </source>
</evidence>
<evidence type="ECO:0000256" key="8">
    <source>
        <dbReference type="ARBA" id="ARBA00022490"/>
    </source>
</evidence>
<dbReference type="PIRSF" id="PIRSF005096">
    <property type="entry name" value="GALM"/>
    <property type="match status" value="1"/>
</dbReference>
<dbReference type="STRING" id="7070.D6WGD2"/>
<organism evidence="17 18">
    <name type="scientific">Tribolium castaneum</name>
    <name type="common">Red flour beetle</name>
    <dbReference type="NCBI Taxonomy" id="7070"/>
    <lineage>
        <taxon>Eukaryota</taxon>
        <taxon>Metazoa</taxon>
        <taxon>Ecdysozoa</taxon>
        <taxon>Arthropoda</taxon>
        <taxon>Hexapoda</taxon>
        <taxon>Insecta</taxon>
        <taxon>Pterygota</taxon>
        <taxon>Neoptera</taxon>
        <taxon>Endopterygota</taxon>
        <taxon>Coleoptera</taxon>
        <taxon>Polyphaga</taxon>
        <taxon>Cucujiformia</taxon>
        <taxon>Tenebrionidae</taxon>
        <taxon>Tenebrionidae incertae sedis</taxon>
        <taxon>Tribolium</taxon>
    </lineage>
</organism>
<dbReference type="PhylomeDB" id="D6WGD2"/>
<dbReference type="EC" id="5.1.3.3" evidence="13"/>
<dbReference type="FunCoup" id="D6WGD2">
    <property type="interactions" value="210"/>
</dbReference>
<gene>
    <name evidence="17" type="primary">AUGUSTUS-3.0.2_10337</name>
    <name evidence="17" type="ORF">TcasGA2_TC010337</name>
</gene>
<dbReference type="Pfam" id="PF01263">
    <property type="entry name" value="Aldose_epim"/>
    <property type="match status" value="1"/>
</dbReference>
<dbReference type="AlphaFoldDB" id="D6WGD2"/>
<evidence type="ECO:0000256" key="15">
    <source>
        <dbReference type="PIRSR" id="PIRSR005096-2"/>
    </source>
</evidence>
<evidence type="ECO:0000256" key="10">
    <source>
        <dbReference type="ARBA" id="ARBA00023235"/>
    </source>
</evidence>
<dbReference type="FunFam" id="2.70.98.10:FF:000003">
    <property type="entry name" value="Aldose 1-epimerase"/>
    <property type="match status" value="1"/>
</dbReference>
<evidence type="ECO:0000256" key="5">
    <source>
        <dbReference type="ARBA" id="ARBA00005028"/>
    </source>
</evidence>
<evidence type="ECO:0000256" key="14">
    <source>
        <dbReference type="PIRSR" id="PIRSR005096-1"/>
    </source>
</evidence>
<dbReference type="InParanoid" id="D6WGD2"/>
<dbReference type="PANTHER" id="PTHR10091">
    <property type="entry name" value="ALDOSE-1-EPIMERASE"/>
    <property type="match status" value="1"/>
</dbReference>
<dbReference type="InterPro" id="IPR015443">
    <property type="entry name" value="Aldose_1-epimerase"/>
</dbReference>
<dbReference type="Proteomes" id="UP000007266">
    <property type="component" value="Linkage group 3"/>
</dbReference>
<dbReference type="InterPro" id="IPR018052">
    <property type="entry name" value="Ald1_epimerase_CS"/>
</dbReference>
<evidence type="ECO:0000256" key="9">
    <source>
        <dbReference type="ARBA" id="ARBA00022553"/>
    </source>
</evidence>
<sequence>MVKLTDDQFDLYTCTSTGKSIPVRRFTWTNQSKISVQVITYGATTTSIKIPDKKGVIKDIVGGGNTIEEYQKAQVYFGATVGRVANRIANGQFKLFDQTINLSKNHGKHQLHGGFLGFDKVIWESYVSGNRVVMSYHSADLEEGYPGDVVVNATFELTENNEFLVEYKATTTKPTYVNLTNHSYFNLAGHEAGASELYKHVICINADRITDVDTDCIPTGKLLPVANTVFDLQIPKSLGDIIAKVPKSDGFDHNFCVNKGTEQGTAFVGRAYHPDSGRMLEVYSNQPGVQFYTANFFPENPKILSGKGASYCKHGAFCLETQNWPDAPNHDNFPKMILVPGETYCHNVAYKFSVKN</sequence>
<evidence type="ECO:0000313" key="18">
    <source>
        <dbReference type="Proteomes" id="UP000007266"/>
    </source>
</evidence>
<keyword evidence="10 13" id="KW-0413">Isomerase</keyword>
<evidence type="ECO:0000256" key="7">
    <source>
        <dbReference type="ARBA" id="ARBA00011245"/>
    </source>
</evidence>
<reference evidence="17 18" key="1">
    <citation type="journal article" date="2008" name="Nature">
        <title>The genome of the model beetle and pest Tribolium castaneum.</title>
        <authorList>
            <consortium name="Tribolium Genome Sequencing Consortium"/>
            <person name="Richards S."/>
            <person name="Gibbs R.A."/>
            <person name="Weinstock G.M."/>
            <person name="Brown S.J."/>
            <person name="Denell R."/>
            <person name="Beeman R.W."/>
            <person name="Gibbs R."/>
            <person name="Beeman R.W."/>
            <person name="Brown S.J."/>
            <person name="Bucher G."/>
            <person name="Friedrich M."/>
            <person name="Grimmelikhuijzen C.J."/>
            <person name="Klingler M."/>
            <person name="Lorenzen M."/>
            <person name="Richards S."/>
            <person name="Roth S."/>
            <person name="Schroder R."/>
            <person name="Tautz D."/>
            <person name="Zdobnov E.M."/>
            <person name="Muzny D."/>
            <person name="Gibbs R.A."/>
            <person name="Weinstock G.M."/>
            <person name="Attaway T."/>
            <person name="Bell S."/>
            <person name="Buhay C.J."/>
            <person name="Chandrabose M.N."/>
            <person name="Chavez D."/>
            <person name="Clerk-Blankenburg K.P."/>
            <person name="Cree A."/>
            <person name="Dao M."/>
            <person name="Davis C."/>
            <person name="Chacko J."/>
            <person name="Dinh H."/>
            <person name="Dugan-Rocha S."/>
            <person name="Fowler G."/>
            <person name="Garner T.T."/>
            <person name="Garnes J."/>
            <person name="Gnirke A."/>
            <person name="Hawes A."/>
            <person name="Hernandez J."/>
            <person name="Hines S."/>
            <person name="Holder M."/>
            <person name="Hume J."/>
            <person name="Jhangiani S.N."/>
            <person name="Joshi V."/>
            <person name="Khan Z.M."/>
            <person name="Jackson L."/>
            <person name="Kovar C."/>
            <person name="Kowis A."/>
            <person name="Lee S."/>
            <person name="Lewis L.R."/>
            <person name="Margolis J."/>
            <person name="Morgan M."/>
            <person name="Nazareth L.V."/>
            <person name="Nguyen N."/>
            <person name="Okwuonu G."/>
            <person name="Parker D."/>
            <person name="Richards S."/>
            <person name="Ruiz S.J."/>
            <person name="Santibanez J."/>
            <person name="Savard J."/>
            <person name="Scherer S.E."/>
            <person name="Schneider B."/>
            <person name="Sodergren E."/>
            <person name="Tautz D."/>
            <person name="Vattahil S."/>
            <person name="Villasana D."/>
            <person name="White C.S."/>
            <person name="Wright R."/>
            <person name="Park Y."/>
            <person name="Beeman R.W."/>
            <person name="Lord J."/>
            <person name="Oppert B."/>
            <person name="Lorenzen M."/>
            <person name="Brown S."/>
            <person name="Wang L."/>
            <person name="Savard J."/>
            <person name="Tautz D."/>
            <person name="Richards S."/>
            <person name="Weinstock G."/>
            <person name="Gibbs R.A."/>
            <person name="Liu Y."/>
            <person name="Worley K."/>
            <person name="Weinstock G."/>
            <person name="Elsik C.G."/>
            <person name="Reese J.T."/>
            <person name="Elhaik E."/>
            <person name="Landan G."/>
            <person name="Graur D."/>
            <person name="Arensburger P."/>
            <person name="Atkinson P."/>
            <person name="Beeman R.W."/>
            <person name="Beidler J."/>
            <person name="Brown S.J."/>
            <person name="Demuth J.P."/>
            <person name="Drury D.W."/>
            <person name="Du Y.Z."/>
            <person name="Fujiwara H."/>
            <person name="Lorenzen M."/>
            <person name="Maselli V."/>
            <person name="Osanai M."/>
            <person name="Park Y."/>
            <person name="Robertson H.M."/>
            <person name="Tu Z."/>
            <person name="Wang J.J."/>
            <person name="Wang S."/>
            <person name="Richards S."/>
            <person name="Song H."/>
            <person name="Zhang L."/>
            <person name="Sodergren E."/>
            <person name="Werner D."/>
            <person name="Stanke M."/>
            <person name="Morgenstern B."/>
            <person name="Solovyev V."/>
            <person name="Kosarev P."/>
            <person name="Brown G."/>
            <person name="Chen H.C."/>
            <person name="Ermolaeva O."/>
            <person name="Hlavina W."/>
            <person name="Kapustin Y."/>
            <person name="Kiryutin B."/>
            <person name="Kitts P."/>
            <person name="Maglott D."/>
            <person name="Pruitt K."/>
            <person name="Sapojnikov V."/>
            <person name="Souvorov A."/>
            <person name="Mackey A.J."/>
            <person name="Waterhouse R.M."/>
            <person name="Wyder S."/>
            <person name="Zdobnov E.M."/>
            <person name="Zdobnov E.M."/>
            <person name="Wyder S."/>
            <person name="Kriventseva E.V."/>
            <person name="Kadowaki T."/>
            <person name="Bork P."/>
            <person name="Aranda M."/>
            <person name="Bao R."/>
            <person name="Beermann A."/>
            <person name="Berns N."/>
            <person name="Bolognesi R."/>
            <person name="Bonneton F."/>
            <person name="Bopp D."/>
            <person name="Brown S.J."/>
            <person name="Bucher G."/>
            <person name="Butts T."/>
            <person name="Chaumot A."/>
            <person name="Denell R.E."/>
            <person name="Ferrier D.E."/>
            <person name="Friedrich M."/>
            <person name="Gordon C.M."/>
            <person name="Jindra M."/>
            <person name="Klingler M."/>
            <person name="Lan Q."/>
            <person name="Lattorff H.M."/>
            <person name="Laudet V."/>
            <person name="von Levetsow C."/>
            <person name="Liu Z."/>
            <person name="Lutz R."/>
            <person name="Lynch J.A."/>
            <person name="da Fonseca R.N."/>
            <person name="Posnien N."/>
            <person name="Reuter R."/>
            <person name="Roth S."/>
            <person name="Savard J."/>
            <person name="Schinko J.B."/>
            <person name="Schmitt C."/>
            <person name="Schoppmeier M."/>
            <person name="Schroder R."/>
            <person name="Shippy T.D."/>
            <person name="Simonnet F."/>
            <person name="Marques-Souza H."/>
            <person name="Tautz D."/>
            <person name="Tomoyasu Y."/>
            <person name="Trauner J."/>
            <person name="Van der Zee M."/>
            <person name="Vervoort M."/>
            <person name="Wittkopp N."/>
            <person name="Wimmer E.A."/>
            <person name="Yang X."/>
            <person name="Jones A.K."/>
            <person name="Sattelle D.B."/>
            <person name="Ebert P.R."/>
            <person name="Nelson D."/>
            <person name="Scott J.G."/>
            <person name="Beeman R.W."/>
            <person name="Muthukrishnan S."/>
            <person name="Kramer K.J."/>
            <person name="Arakane Y."/>
            <person name="Beeman R.W."/>
            <person name="Zhu Q."/>
            <person name="Hogenkamp D."/>
            <person name="Dixit R."/>
            <person name="Oppert B."/>
            <person name="Jiang H."/>
            <person name="Zou Z."/>
            <person name="Marshall J."/>
            <person name="Elpidina E."/>
            <person name="Vinokurov K."/>
            <person name="Oppert C."/>
            <person name="Zou Z."/>
            <person name="Evans J."/>
            <person name="Lu Z."/>
            <person name="Zhao P."/>
            <person name="Sumathipala N."/>
            <person name="Altincicek B."/>
            <person name="Vilcinskas A."/>
            <person name="Williams M."/>
            <person name="Hultmark D."/>
            <person name="Hetru C."/>
            <person name="Jiang H."/>
            <person name="Grimmelikhuijzen C.J."/>
            <person name="Hauser F."/>
            <person name="Cazzamali G."/>
            <person name="Williamson M."/>
            <person name="Park Y."/>
            <person name="Li B."/>
            <person name="Tanaka Y."/>
            <person name="Predel R."/>
            <person name="Neupert S."/>
            <person name="Schachtner J."/>
            <person name="Verleyen P."/>
            <person name="Raible F."/>
            <person name="Bork P."/>
            <person name="Friedrich M."/>
            <person name="Walden K.K."/>
            <person name="Robertson H.M."/>
            <person name="Angeli S."/>
            <person name="Foret S."/>
            <person name="Bucher G."/>
            <person name="Schuetz S."/>
            <person name="Maleszka R."/>
            <person name="Wimmer E.A."/>
            <person name="Beeman R.W."/>
            <person name="Lorenzen M."/>
            <person name="Tomoyasu Y."/>
            <person name="Miller S.C."/>
            <person name="Grossmann D."/>
            <person name="Bucher G."/>
        </authorList>
    </citation>
    <scope>NUCLEOTIDE SEQUENCE [LARGE SCALE GENOMIC DNA]</scope>
    <source>
        <strain evidence="17 18">Georgia GA2</strain>
    </source>
</reference>
<comment type="pathway">
    <text evidence="5 13">Carbohydrate metabolism; hexose metabolism.</text>
</comment>
<evidence type="ECO:0000256" key="13">
    <source>
        <dbReference type="PIRNR" id="PIRNR005096"/>
    </source>
</evidence>
<feature type="active site" description="Proton acceptor" evidence="14">
    <location>
        <position position="320"/>
    </location>
</feature>
<evidence type="ECO:0000256" key="3">
    <source>
        <dbReference type="ARBA" id="ARBA00004496"/>
    </source>
</evidence>
<dbReference type="GO" id="GO:0030246">
    <property type="term" value="F:carbohydrate binding"/>
    <property type="evidence" value="ECO:0007669"/>
    <property type="project" value="InterPro"/>
</dbReference>
<feature type="binding site" evidence="16">
    <location>
        <begin position="86"/>
        <end position="87"/>
    </location>
    <ligand>
        <name>beta-D-galactose</name>
        <dbReference type="ChEBI" id="CHEBI:27667"/>
    </ligand>
</feature>
<dbReference type="InterPro" id="IPR014718">
    <property type="entry name" value="GH-type_carb-bd"/>
</dbReference>
<feature type="active site" description="Proton donor" evidence="14">
    <location>
        <position position="182"/>
    </location>
</feature>
<dbReference type="SUPFAM" id="SSF74650">
    <property type="entry name" value="Galactose mutarotase-like"/>
    <property type="match status" value="1"/>
</dbReference>
<dbReference type="HOGENOM" id="CLU_031753_2_1_1"/>
<dbReference type="InterPro" id="IPR047215">
    <property type="entry name" value="Galactose_mutarotase-like"/>
</dbReference>
<dbReference type="InterPro" id="IPR011013">
    <property type="entry name" value="Gal_mutarotase_sf_dom"/>
</dbReference>
<keyword evidence="8" id="KW-0963">Cytoplasm</keyword>
<dbReference type="GO" id="GO:0004034">
    <property type="term" value="F:aldose 1-epimerase activity"/>
    <property type="evidence" value="ECO:0000318"/>
    <property type="project" value="GO_Central"/>
</dbReference>
<protein>
    <recommendedName>
        <fullName evidence="13">Aldose 1-epimerase</fullName>
        <ecNumber evidence="13">5.1.3.3</ecNumber>
    </recommendedName>
</protein>
<dbReference type="UniPathway" id="UPA00242"/>
<name>D6WGD2_TRICA</name>
<reference evidence="17 18" key="2">
    <citation type="journal article" date="2010" name="Nucleic Acids Res.">
        <title>BeetleBase in 2010: revisions to provide comprehensive genomic information for Tribolium castaneum.</title>
        <authorList>
            <person name="Kim H.S."/>
            <person name="Murphy T."/>
            <person name="Xia J."/>
            <person name="Caragea D."/>
            <person name="Park Y."/>
            <person name="Beeman R.W."/>
            <person name="Lorenzen M.D."/>
            <person name="Butcher S."/>
            <person name="Manak J.R."/>
            <person name="Brown S.J."/>
        </authorList>
    </citation>
    <scope>GENOME REANNOTATION</scope>
    <source>
        <strain evidence="17 18">Georgia GA2</strain>
    </source>
</reference>
<evidence type="ECO:0000256" key="12">
    <source>
        <dbReference type="ARBA" id="ARBA00045743"/>
    </source>
</evidence>
<dbReference type="Gene3D" id="2.70.98.10">
    <property type="match status" value="1"/>
</dbReference>
<dbReference type="OMA" id="IYHHISR"/>
<accession>D6WGD2</accession>
<keyword evidence="9" id="KW-0597">Phosphoprotein</keyword>
<comment type="function">
    <text evidence="12">Mutarotase that catalyzes the interconversion of beta-D-galactose and alpha-D-galactose during galactose metabolism. Beta-D-galactose is metabolized in the liver into glucose 1-phosphate, the primary metabolic fuel, by the action of four enzymes that constitute the Leloir pathway: GALM, GALK1 (galactokinase), GALT (galactose-1-phosphate uridylyltransferase) and GALE (UDP-galactose-4'-epimerase). Involved in the maintenance of the equilibrium between the beta- and alpha-anomers of galactose, therefore ensuring a sufficient supply of the alpha-anomer for GALK1. Also active on D-glucose although shows a preference for galactose over glucose.</text>
</comment>
<evidence type="ECO:0000256" key="6">
    <source>
        <dbReference type="ARBA" id="ARBA00006206"/>
    </source>
</evidence>
<dbReference type="OrthoDB" id="274691at2759"/>
<comment type="subcellular location">
    <subcellularLocation>
        <location evidence="3">Cytoplasm</location>
    </subcellularLocation>
</comment>
<comment type="subunit">
    <text evidence="7">Monomer.</text>
</comment>
<keyword evidence="11 13" id="KW-0119">Carbohydrate metabolism</keyword>
<dbReference type="PROSITE" id="PS00545">
    <property type="entry name" value="ALDOSE_1_EPIMERASE"/>
    <property type="match status" value="1"/>
</dbReference>
<feature type="binding site" evidence="15">
    <location>
        <position position="252"/>
    </location>
    <ligand>
        <name>beta-D-galactose</name>
        <dbReference type="ChEBI" id="CHEBI:27667"/>
    </ligand>
</feature>
<dbReference type="EMBL" id="KQ971329">
    <property type="protein sequence ID" value="EFA01124.1"/>
    <property type="molecule type" value="Genomic_DNA"/>
</dbReference>
<evidence type="ECO:0000256" key="4">
    <source>
        <dbReference type="ARBA" id="ARBA00004947"/>
    </source>
</evidence>
<evidence type="ECO:0000256" key="11">
    <source>
        <dbReference type="ARBA" id="ARBA00023277"/>
    </source>
</evidence>
<comment type="pathway">
    <text evidence="4">Carbohydrate metabolism; galactose metabolism.</text>
</comment>
<comment type="similarity">
    <text evidence="6 13">Belongs to the aldose epimerase family.</text>
</comment>
<evidence type="ECO:0000256" key="2">
    <source>
        <dbReference type="ARBA" id="ARBA00001712"/>
    </source>
</evidence>
<dbReference type="GO" id="GO:0006006">
    <property type="term" value="P:glucose metabolic process"/>
    <property type="evidence" value="ECO:0000318"/>
    <property type="project" value="GO_Central"/>
</dbReference>
<comment type="catalytic activity">
    <reaction evidence="1 13">
        <text>alpha-D-glucose = beta-D-glucose</text>
        <dbReference type="Rhea" id="RHEA:10264"/>
        <dbReference type="ChEBI" id="CHEBI:15903"/>
        <dbReference type="ChEBI" id="CHEBI:17925"/>
        <dbReference type="EC" id="5.1.3.3"/>
    </reaction>
</comment>
<dbReference type="eggNOG" id="KOG1604">
    <property type="taxonomic scope" value="Eukaryota"/>
</dbReference>
<feature type="binding site" evidence="16">
    <location>
        <begin position="182"/>
        <end position="184"/>
    </location>
    <ligand>
        <name>beta-D-galactose</name>
        <dbReference type="ChEBI" id="CHEBI:27667"/>
    </ligand>
</feature>
<dbReference type="GO" id="GO:0005737">
    <property type="term" value="C:cytoplasm"/>
    <property type="evidence" value="ECO:0007669"/>
    <property type="project" value="UniProtKB-SubCell"/>
</dbReference>
<dbReference type="InterPro" id="IPR008183">
    <property type="entry name" value="Aldose_1/G6P_1-epimerase"/>
</dbReference>
<dbReference type="GO" id="GO:0033499">
    <property type="term" value="P:galactose catabolic process via UDP-galactose, Leloir pathway"/>
    <property type="evidence" value="ECO:0000318"/>
    <property type="project" value="GO_Central"/>
</dbReference>
<dbReference type="KEGG" id="tca:660201"/>
<dbReference type="UniPathway" id="UPA00214"/>
<evidence type="ECO:0000313" key="17">
    <source>
        <dbReference type="EMBL" id="EFA01124.1"/>
    </source>
</evidence>
<dbReference type="CDD" id="cd09019">
    <property type="entry name" value="galactose_mutarotase_like"/>
    <property type="match status" value="1"/>
</dbReference>
<keyword evidence="18" id="KW-1185">Reference proteome</keyword>
<proteinExistence type="inferred from homology"/>